<proteinExistence type="predicted"/>
<gene>
    <name evidence="1" type="ORF">FMOSSE_LOCUS16173</name>
</gene>
<keyword evidence="2" id="KW-1185">Reference proteome</keyword>
<comment type="caution">
    <text evidence="1">The sequence shown here is derived from an EMBL/GenBank/DDBJ whole genome shotgun (WGS) entry which is preliminary data.</text>
</comment>
<feature type="non-terminal residue" evidence="1">
    <location>
        <position position="1"/>
    </location>
</feature>
<organism evidence="1 2">
    <name type="scientific">Funneliformis mosseae</name>
    <name type="common">Endomycorrhizal fungus</name>
    <name type="synonym">Glomus mosseae</name>
    <dbReference type="NCBI Taxonomy" id="27381"/>
    <lineage>
        <taxon>Eukaryota</taxon>
        <taxon>Fungi</taxon>
        <taxon>Fungi incertae sedis</taxon>
        <taxon>Mucoromycota</taxon>
        <taxon>Glomeromycotina</taxon>
        <taxon>Glomeromycetes</taxon>
        <taxon>Glomerales</taxon>
        <taxon>Glomeraceae</taxon>
        <taxon>Funneliformis</taxon>
    </lineage>
</organism>
<protein>
    <submittedName>
        <fullName evidence="1">6935_t:CDS:1</fullName>
    </submittedName>
</protein>
<dbReference type="EMBL" id="CAJVPP010020819">
    <property type="protein sequence ID" value="CAG8741369.1"/>
    <property type="molecule type" value="Genomic_DNA"/>
</dbReference>
<sequence length="48" mass="5698">ENPDKYAKYIARKLIPDEISSSRSCKELTEFDKNPHLIKYCHQVFVKN</sequence>
<reference evidence="1" key="1">
    <citation type="submission" date="2021-06" db="EMBL/GenBank/DDBJ databases">
        <authorList>
            <person name="Kallberg Y."/>
            <person name="Tangrot J."/>
            <person name="Rosling A."/>
        </authorList>
    </citation>
    <scope>NUCLEOTIDE SEQUENCE</scope>
    <source>
        <strain evidence="1">87-6 pot B 2015</strain>
    </source>
</reference>
<evidence type="ECO:0000313" key="1">
    <source>
        <dbReference type="EMBL" id="CAG8741369.1"/>
    </source>
</evidence>
<accession>A0A9N9NK86</accession>
<dbReference type="AlphaFoldDB" id="A0A9N9NK86"/>
<evidence type="ECO:0000313" key="2">
    <source>
        <dbReference type="Proteomes" id="UP000789375"/>
    </source>
</evidence>
<name>A0A9N9NK86_FUNMO</name>
<dbReference type="Proteomes" id="UP000789375">
    <property type="component" value="Unassembled WGS sequence"/>
</dbReference>